<gene>
    <name evidence="3" type="ORF">GCM10022380_84650</name>
</gene>
<evidence type="ECO:0000313" key="4">
    <source>
        <dbReference type="Proteomes" id="UP001501624"/>
    </source>
</evidence>
<feature type="domain" description="DUF6537" evidence="2">
    <location>
        <begin position="6"/>
        <end position="83"/>
    </location>
</feature>
<sequence>MPVSRMSRAPRLRGTPFDPFGRASVRRAERALVAGYREVPAEPGHSLCPENHDVAVEIANLPDAVRGYEDIKLGNVAAYRDALTEALQRFRAQAKAGSRADRRRRRRAAGVAACGASDRRARTAWWPTRATRHRGRGRATGR</sequence>
<name>A0ABP7JTY3_9PSEU</name>
<evidence type="ECO:0000313" key="3">
    <source>
        <dbReference type="EMBL" id="GAA3853852.1"/>
    </source>
</evidence>
<protein>
    <recommendedName>
        <fullName evidence="2">DUF6537 domain-containing protein</fullName>
    </recommendedName>
</protein>
<comment type="caution">
    <text evidence="3">The sequence shown here is derived from an EMBL/GenBank/DDBJ whole genome shotgun (WGS) entry which is preliminary data.</text>
</comment>
<dbReference type="RefSeq" id="WP_237339054.1">
    <property type="nucleotide sequence ID" value="NZ_BAABCM010000022.1"/>
</dbReference>
<organism evidence="3 4">
    <name type="scientific">Amycolatopsis tucumanensis</name>
    <dbReference type="NCBI Taxonomy" id="401106"/>
    <lineage>
        <taxon>Bacteria</taxon>
        <taxon>Bacillati</taxon>
        <taxon>Actinomycetota</taxon>
        <taxon>Actinomycetes</taxon>
        <taxon>Pseudonocardiales</taxon>
        <taxon>Pseudonocardiaceae</taxon>
        <taxon>Amycolatopsis</taxon>
    </lineage>
</organism>
<feature type="region of interest" description="Disordered" evidence="1">
    <location>
        <begin position="95"/>
        <end position="115"/>
    </location>
</feature>
<proteinExistence type="predicted"/>
<keyword evidence="4" id="KW-1185">Reference proteome</keyword>
<dbReference type="Proteomes" id="UP001501624">
    <property type="component" value="Unassembled WGS sequence"/>
</dbReference>
<reference evidence="4" key="1">
    <citation type="journal article" date="2019" name="Int. J. Syst. Evol. Microbiol.">
        <title>The Global Catalogue of Microorganisms (GCM) 10K type strain sequencing project: providing services to taxonomists for standard genome sequencing and annotation.</title>
        <authorList>
            <consortium name="The Broad Institute Genomics Platform"/>
            <consortium name="The Broad Institute Genome Sequencing Center for Infectious Disease"/>
            <person name="Wu L."/>
            <person name="Ma J."/>
        </authorList>
    </citation>
    <scope>NUCLEOTIDE SEQUENCE [LARGE SCALE GENOMIC DNA]</scope>
    <source>
        <strain evidence="4">JCM 17017</strain>
    </source>
</reference>
<dbReference type="InterPro" id="IPR046667">
    <property type="entry name" value="DUF6537"/>
</dbReference>
<dbReference type="Pfam" id="PF20169">
    <property type="entry name" value="DUF6537"/>
    <property type="match status" value="1"/>
</dbReference>
<evidence type="ECO:0000256" key="1">
    <source>
        <dbReference type="SAM" id="MobiDB-lite"/>
    </source>
</evidence>
<dbReference type="EMBL" id="BAABCM010000022">
    <property type="protein sequence ID" value="GAA3853852.1"/>
    <property type="molecule type" value="Genomic_DNA"/>
</dbReference>
<accession>A0ABP7JTY3</accession>
<evidence type="ECO:0000259" key="2">
    <source>
        <dbReference type="Pfam" id="PF20169"/>
    </source>
</evidence>